<feature type="transmembrane region" description="Helical" evidence="1">
    <location>
        <begin position="144"/>
        <end position="166"/>
    </location>
</feature>
<feature type="transmembrane region" description="Helical" evidence="1">
    <location>
        <begin position="312"/>
        <end position="344"/>
    </location>
</feature>
<sequence>MKALGCLAILICASAWRSTTAFSIPVKSHLTPRFVSTKPLHTRSNSFVVHSSSPLMSDNSEETSLKKASLAYKISAGTISSVYLATCFSTISEASSLAGFNALSCTALLSCMVAPMPIMLSCFKSLLSASSVGWDRLQSATYRRLNLGLAASLLYSAVVVACTPSLKTLTFVAPVVYSAAAAVCITVWARSQPQVLSAEPLWRLFLRVFDSLVGSVFKTAVPISCTDNPESTDGRNKFALLSLSFLLLTVIPFTGTGFSIFPVDIGQSFANRYLSFMLLGTVVSYTLKDAAERARLKASTFRTLSRGLQGWAVIHAGSLLLMLALKMVSTIPTISLALCLYTLLPFEKLNPPVNG</sequence>
<organism evidence="3">
    <name type="scientific">Fibrocapsa japonica</name>
    <dbReference type="NCBI Taxonomy" id="94617"/>
    <lineage>
        <taxon>Eukaryota</taxon>
        <taxon>Sar</taxon>
        <taxon>Stramenopiles</taxon>
        <taxon>Ochrophyta</taxon>
        <taxon>Raphidophyceae</taxon>
        <taxon>Chattonellales</taxon>
        <taxon>Chattonellaceae</taxon>
        <taxon>Fibrocapsa</taxon>
    </lineage>
</organism>
<feature type="chain" id="PRO_5030750715" evidence="2">
    <location>
        <begin position="22"/>
        <end position="355"/>
    </location>
</feature>
<evidence type="ECO:0000256" key="2">
    <source>
        <dbReference type="SAM" id="SignalP"/>
    </source>
</evidence>
<keyword evidence="1" id="KW-0472">Membrane</keyword>
<keyword evidence="1" id="KW-0812">Transmembrane</keyword>
<proteinExistence type="predicted"/>
<keyword evidence="1" id="KW-1133">Transmembrane helix</keyword>
<accession>A0A7S2V467</accession>
<feature type="signal peptide" evidence="2">
    <location>
        <begin position="1"/>
        <end position="21"/>
    </location>
</feature>
<dbReference type="AlphaFoldDB" id="A0A7S2V467"/>
<evidence type="ECO:0000256" key="1">
    <source>
        <dbReference type="SAM" id="Phobius"/>
    </source>
</evidence>
<protein>
    <submittedName>
        <fullName evidence="3">Uncharacterized protein</fullName>
    </submittedName>
</protein>
<feature type="transmembrane region" description="Helical" evidence="1">
    <location>
        <begin position="238"/>
        <end position="261"/>
    </location>
</feature>
<name>A0A7S2V467_9STRA</name>
<feature type="transmembrane region" description="Helical" evidence="1">
    <location>
        <begin position="273"/>
        <end position="291"/>
    </location>
</feature>
<feature type="transmembrane region" description="Helical" evidence="1">
    <location>
        <begin position="172"/>
        <end position="189"/>
    </location>
</feature>
<evidence type="ECO:0000313" key="3">
    <source>
        <dbReference type="EMBL" id="CAD9871884.1"/>
    </source>
</evidence>
<dbReference type="EMBL" id="HBHR01020469">
    <property type="protein sequence ID" value="CAD9871884.1"/>
    <property type="molecule type" value="Transcribed_RNA"/>
</dbReference>
<feature type="transmembrane region" description="Helical" evidence="1">
    <location>
        <begin position="98"/>
        <end position="123"/>
    </location>
</feature>
<reference evidence="3" key="1">
    <citation type="submission" date="2021-01" db="EMBL/GenBank/DDBJ databases">
        <authorList>
            <person name="Corre E."/>
            <person name="Pelletier E."/>
            <person name="Niang G."/>
            <person name="Scheremetjew M."/>
            <person name="Finn R."/>
            <person name="Kale V."/>
            <person name="Holt S."/>
            <person name="Cochrane G."/>
            <person name="Meng A."/>
            <person name="Brown T."/>
            <person name="Cohen L."/>
        </authorList>
    </citation>
    <scope>NUCLEOTIDE SEQUENCE</scope>
    <source>
        <strain evidence="3">CCMP1661</strain>
    </source>
</reference>
<gene>
    <name evidence="3" type="ORF">FJAP1339_LOCUS10405</name>
</gene>
<keyword evidence="2" id="KW-0732">Signal</keyword>